<keyword evidence="12" id="KW-1185">Reference proteome</keyword>
<keyword evidence="7 8" id="KW-0807">Transducer</keyword>
<dbReference type="PROSITE" id="PS50262">
    <property type="entry name" value="G_PROTEIN_RECEP_F1_2"/>
    <property type="match status" value="1"/>
</dbReference>
<evidence type="ECO:0000256" key="5">
    <source>
        <dbReference type="ARBA" id="ARBA00023136"/>
    </source>
</evidence>
<dbReference type="AlphaFoldDB" id="A0A7M7GKD6"/>
<feature type="domain" description="G-protein coupled receptors family 1 profile" evidence="10">
    <location>
        <begin position="41"/>
        <end position="287"/>
    </location>
</feature>
<evidence type="ECO:0000256" key="3">
    <source>
        <dbReference type="ARBA" id="ARBA00022989"/>
    </source>
</evidence>
<sequence>MDHVDNYTMDNYTTLPFASPPINKTLYIGFLFAVLIIGMIANTSLIWLVATVRDLRTPPSVLLTNQSIGDLCFLGFSMIPQLVDALVPGYNQQPWLCHLNHFTYFTSFAVSALSLMAISIERYCAIVIPLKFRMIRSLRTTSAACGFIWLLASTFGAYAVSATESASERCTYPYEQLSFRIYFMFQLIFLYVVPVLCMTVFYGICARHLLRKEIRTSGTDNARVRVAINLMVITLVFSLCWLPHYIYYSWFLFFFDFKIFGTRSMYLFRASRSGLYYFASCINPIILYAMSSSFRRHFIRKVTCFVAHREAQESSQLSGRTYTALTHQHVSNVIHKNNVPGHKESRESCEIQMDKMGKYCHKEEEQALRCPRCILEDGV</sequence>
<evidence type="ECO:0000256" key="9">
    <source>
        <dbReference type="SAM" id="Phobius"/>
    </source>
</evidence>
<feature type="transmembrane region" description="Helical" evidence="9">
    <location>
        <begin position="26"/>
        <end position="50"/>
    </location>
</feature>
<dbReference type="EnsemblMetazoa" id="XM_003725537">
    <property type="protein sequence ID" value="XP_003725585"/>
    <property type="gene ID" value="LOC100890211"/>
</dbReference>
<feature type="transmembrane region" description="Helical" evidence="9">
    <location>
        <begin position="226"/>
        <end position="247"/>
    </location>
</feature>
<keyword evidence="3 9" id="KW-1133">Transmembrane helix</keyword>
<dbReference type="OrthoDB" id="10049706at2759"/>
<feature type="transmembrane region" description="Helical" evidence="9">
    <location>
        <begin position="71"/>
        <end position="90"/>
    </location>
</feature>
<reference evidence="12" key="1">
    <citation type="submission" date="2015-02" db="EMBL/GenBank/DDBJ databases">
        <title>Genome sequencing for Strongylocentrotus purpuratus.</title>
        <authorList>
            <person name="Murali S."/>
            <person name="Liu Y."/>
            <person name="Vee V."/>
            <person name="English A."/>
            <person name="Wang M."/>
            <person name="Skinner E."/>
            <person name="Han Y."/>
            <person name="Muzny D.M."/>
            <person name="Worley K.C."/>
            <person name="Gibbs R.A."/>
        </authorList>
    </citation>
    <scope>NUCLEOTIDE SEQUENCE</scope>
</reference>
<dbReference type="Proteomes" id="UP000007110">
    <property type="component" value="Unassembled WGS sequence"/>
</dbReference>
<dbReference type="InterPro" id="IPR017452">
    <property type="entry name" value="GPCR_Rhodpsn_7TM"/>
</dbReference>
<dbReference type="GO" id="GO:0004930">
    <property type="term" value="F:G protein-coupled receptor activity"/>
    <property type="evidence" value="ECO:0000318"/>
    <property type="project" value="GO_Central"/>
</dbReference>
<comment type="subcellular location">
    <subcellularLocation>
        <location evidence="1">Membrane</location>
        <topology evidence="1">Multi-pass membrane protein</topology>
    </subcellularLocation>
</comment>
<dbReference type="FunCoup" id="A0A7M7GKD6">
    <property type="interactions" value="254"/>
</dbReference>
<comment type="similarity">
    <text evidence="8">Belongs to the G-protein coupled receptor 1 family.</text>
</comment>
<dbReference type="GeneID" id="100890211"/>
<dbReference type="GO" id="GO:0007218">
    <property type="term" value="P:neuropeptide signaling pathway"/>
    <property type="evidence" value="ECO:0000318"/>
    <property type="project" value="GO_Central"/>
</dbReference>
<dbReference type="KEGG" id="spu:100890211"/>
<evidence type="ECO:0000256" key="2">
    <source>
        <dbReference type="ARBA" id="ARBA00022692"/>
    </source>
</evidence>
<dbReference type="PANTHER" id="PTHR45695">
    <property type="entry name" value="LEUCOKININ RECEPTOR-RELATED"/>
    <property type="match status" value="1"/>
</dbReference>
<reference evidence="11" key="2">
    <citation type="submission" date="2021-01" db="UniProtKB">
        <authorList>
            <consortium name="EnsemblMetazoa"/>
        </authorList>
    </citation>
    <scope>IDENTIFICATION</scope>
</reference>
<dbReference type="PRINTS" id="PR00237">
    <property type="entry name" value="GPCRRHODOPSN"/>
</dbReference>
<dbReference type="GO" id="GO:0005886">
    <property type="term" value="C:plasma membrane"/>
    <property type="evidence" value="ECO:0000318"/>
    <property type="project" value="GO_Central"/>
</dbReference>
<dbReference type="GO" id="GO:0042923">
    <property type="term" value="F:neuropeptide binding"/>
    <property type="evidence" value="ECO:0000318"/>
    <property type="project" value="GO_Central"/>
</dbReference>
<dbReference type="OMA" id="FASCINP"/>
<keyword evidence="4 8" id="KW-0297">G-protein coupled receptor</keyword>
<feature type="transmembrane region" description="Helical" evidence="9">
    <location>
        <begin position="181"/>
        <end position="205"/>
    </location>
</feature>
<evidence type="ECO:0000256" key="8">
    <source>
        <dbReference type="RuleBase" id="RU000688"/>
    </source>
</evidence>
<feature type="transmembrane region" description="Helical" evidence="9">
    <location>
        <begin position="102"/>
        <end position="120"/>
    </location>
</feature>
<keyword evidence="2 8" id="KW-0812">Transmembrane</keyword>
<keyword evidence="5 9" id="KW-0472">Membrane</keyword>
<organism evidence="11 12">
    <name type="scientific">Strongylocentrotus purpuratus</name>
    <name type="common">Purple sea urchin</name>
    <dbReference type="NCBI Taxonomy" id="7668"/>
    <lineage>
        <taxon>Eukaryota</taxon>
        <taxon>Metazoa</taxon>
        <taxon>Echinodermata</taxon>
        <taxon>Eleutherozoa</taxon>
        <taxon>Echinozoa</taxon>
        <taxon>Echinoidea</taxon>
        <taxon>Euechinoidea</taxon>
        <taxon>Echinacea</taxon>
        <taxon>Camarodonta</taxon>
        <taxon>Echinidea</taxon>
        <taxon>Strongylocentrotidae</taxon>
        <taxon>Strongylocentrotus</taxon>
    </lineage>
</organism>
<evidence type="ECO:0000256" key="7">
    <source>
        <dbReference type="ARBA" id="ARBA00023224"/>
    </source>
</evidence>
<evidence type="ECO:0000256" key="1">
    <source>
        <dbReference type="ARBA" id="ARBA00004141"/>
    </source>
</evidence>
<evidence type="ECO:0000313" key="12">
    <source>
        <dbReference type="Proteomes" id="UP000007110"/>
    </source>
</evidence>
<dbReference type="CDD" id="cd00637">
    <property type="entry name" value="7tm_classA_rhodopsin-like"/>
    <property type="match status" value="1"/>
</dbReference>
<keyword evidence="6 8" id="KW-0675">Receptor</keyword>
<evidence type="ECO:0000259" key="10">
    <source>
        <dbReference type="PROSITE" id="PS50262"/>
    </source>
</evidence>
<dbReference type="GO" id="GO:0043005">
    <property type="term" value="C:neuron projection"/>
    <property type="evidence" value="ECO:0000318"/>
    <property type="project" value="GO_Central"/>
</dbReference>
<dbReference type="FunFam" id="1.20.1070.10:FF:000429">
    <property type="entry name" value="Uncharacterized protein"/>
    <property type="match status" value="1"/>
</dbReference>
<dbReference type="SUPFAM" id="SSF81321">
    <property type="entry name" value="Family A G protein-coupled receptor-like"/>
    <property type="match status" value="1"/>
</dbReference>
<dbReference type="InterPro" id="IPR000276">
    <property type="entry name" value="GPCR_Rhodpsn"/>
</dbReference>
<protein>
    <recommendedName>
        <fullName evidence="10">G-protein coupled receptors family 1 profile domain-containing protein</fullName>
    </recommendedName>
</protein>
<evidence type="ECO:0000256" key="6">
    <source>
        <dbReference type="ARBA" id="ARBA00023170"/>
    </source>
</evidence>
<feature type="transmembrane region" description="Helical" evidence="9">
    <location>
        <begin position="274"/>
        <end position="291"/>
    </location>
</feature>
<dbReference type="Pfam" id="PF00001">
    <property type="entry name" value="7tm_1"/>
    <property type="match status" value="1"/>
</dbReference>
<evidence type="ECO:0000313" key="11">
    <source>
        <dbReference type="EnsemblMetazoa" id="XP_003725585"/>
    </source>
</evidence>
<name>A0A7M7GKD6_STRPU</name>
<proteinExistence type="inferred from homology"/>
<dbReference type="PROSITE" id="PS00237">
    <property type="entry name" value="G_PROTEIN_RECEP_F1_1"/>
    <property type="match status" value="1"/>
</dbReference>
<evidence type="ECO:0000256" key="4">
    <source>
        <dbReference type="ARBA" id="ARBA00023040"/>
    </source>
</evidence>
<accession>A0A7M7GKD6</accession>
<dbReference type="InParanoid" id="A0A7M7GKD6"/>
<feature type="transmembrane region" description="Helical" evidence="9">
    <location>
        <begin position="141"/>
        <end position="161"/>
    </location>
</feature>
<dbReference type="Gene3D" id="1.20.1070.10">
    <property type="entry name" value="Rhodopsin 7-helix transmembrane proteins"/>
    <property type="match status" value="1"/>
</dbReference>
<dbReference type="RefSeq" id="XP_003725585.3">
    <property type="nucleotide sequence ID" value="XM_003725537.3"/>
</dbReference>
<dbReference type="PANTHER" id="PTHR45695:SF26">
    <property type="entry name" value="NEUROPEPTIDE CCHAMIDE-1 RECEPTOR"/>
    <property type="match status" value="1"/>
</dbReference>